<dbReference type="Gene3D" id="3.30.559.30">
    <property type="entry name" value="Nonribosomal peptide synthetase, condensation domain"/>
    <property type="match status" value="1"/>
</dbReference>
<dbReference type="Pfam" id="PF13193">
    <property type="entry name" value="AMP-binding_C"/>
    <property type="match status" value="1"/>
</dbReference>
<comment type="caution">
    <text evidence="7">The sequence shown here is derived from an EMBL/GenBank/DDBJ whole genome shotgun (WGS) entry which is preliminary data.</text>
</comment>
<dbReference type="Pfam" id="PF00550">
    <property type="entry name" value="PP-binding"/>
    <property type="match status" value="2"/>
</dbReference>
<evidence type="ECO:0000256" key="5">
    <source>
        <dbReference type="SAM" id="MobiDB-lite"/>
    </source>
</evidence>
<evidence type="ECO:0000256" key="2">
    <source>
        <dbReference type="ARBA" id="ARBA00022553"/>
    </source>
</evidence>
<dbReference type="NCBIfam" id="TIGR01733">
    <property type="entry name" value="AA-adenyl-dom"/>
    <property type="match status" value="1"/>
</dbReference>
<dbReference type="Gene3D" id="3.30.559.10">
    <property type="entry name" value="Chloramphenicol acetyltransferase-like domain"/>
    <property type="match status" value="1"/>
</dbReference>
<dbReference type="InterPro" id="IPR000873">
    <property type="entry name" value="AMP-dep_synth/lig_dom"/>
</dbReference>
<keyword evidence="3" id="KW-0276">Fatty acid metabolism</keyword>
<dbReference type="InterPro" id="IPR036736">
    <property type="entry name" value="ACP-like_sf"/>
</dbReference>
<dbReference type="Pfam" id="PF00501">
    <property type="entry name" value="AMP-binding"/>
    <property type="match status" value="2"/>
</dbReference>
<evidence type="ECO:0000256" key="1">
    <source>
        <dbReference type="ARBA" id="ARBA00022450"/>
    </source>
</evidence>
<dbReference type="InterPro" id="IPR045851">
    <property type="entry name" value="AMP-bd_C_sf"/>
</dbReference>
<dbReference type="CDD" id="cd05931">
    <property type="entry name" value="FAAL"/>
    <property type="match status" value="1"/>
</dbReference>
<dbReference type="Pfam" id="PF00668">
    <property type="entry name" value="Condensation"/>
    <property type="match status" value="1"/>
</dbReference>
<evidence type="ECO:0000256" key="4">
    <source>
        <dbReference type="ARBA" id="ARBA00023098"/>
    </source>
</evidence>
<dbReference type="InterPro" id="IPR029058">
    <property type="entry name" value="AB_hydrolase_fold"/>
</dbReference>
<evidence type="ECO:0000256" key="3">
    <source>
        <dbReference type="ARBA" id="ARBA00022832"/>
    </source>
</evidence>
<gene>
    <name evidence="7" type="ORF">SAMN06265222_109136</name>
</gene>
<dbReference type="Gene3D" id="3.40.50.1820">
    <property type="entry name" value="alpha/beta hydrolase"/>
    <property type="match status" value="1"/>
</dbReference>
<dbReference type="Gene3D" id="3.30.300.30">
    <property type="match status" value="2"/>
</dbReference>
<dbReference type="SUPFAM" id="SSF56801">
    <property type="entry name" value="Acetyl-CoA synthetase-like"/>
    <property type="match status" value="2"/>
</dbReference>
<feature type="domain" description="Carrier" evidence="6">
    <location>
        <begin position="652"/>
        <end position="727"/>
    </location>
</feature>
<proteinExistence type="predicted"/>
<dbReference type="InterPro" id="IPR020806">
    <property type="entry name" value="PKS_PP-bd"/>
</dbReference>
<dbReference type="Proteomes" id="UP001158067">
    <property type="component" value="Unassembled WGS sequence"/>
</dbReference>
<feature type="domain" description="Carrier" evidence="6">
    <location>
        <begin position="1700"/>
        <end position="1775"/>
    </location>
</feature>
<name>A0ABY1QEH1_9BACT</name>
<accession>A0ABY1QEH1</accession>
<protein>
    <submittedName>
        <fullName evidence="7">Amino acid adenylation domain-containing protein</fullName>
    </submittedName>
</protein>
<sequence length="1806" mass="198402">MRSPVHVDVSSAPLHSASVPSQLLGQVEREARSILGPDSRVAKMDRGNYSAIQLPTLVEYCLHYAQNEVADQPAFTHVTGQPGTHQRLTFKQLDRRARAIAAEIQKRGGSGHPVLVVQEPGVDYAASLFGCLYARAIAVPVYPPQMLRLQQTLPRLQAMIANAGAKCMLSSRSIIGDSLLPLWSMSNEMAIAVDEVQLDAADDWDGVLPKADDVAVLQYTSGSTGNPRGVVLSHRVLLSNLNAVIEHYHFEGANSVQWVPPYHDMGLIGGIFVPIFRGVETVVISPVDFVRDPLLWLKCIDYYDGSSNGSPNFGYELCVRRISDADCEAAGLDLSSWKVAIAGAEPVRAATLRRFTDKFAKFGFAPESFCPAFGMAETTVVATGTPLESRFRSFIVDSAKLQSGLVETIAESDKSDAVNTLELVSSGVPVDSMSFEIVDPQTCARVPDGHVGEVWIRGSSVALGYWNDEEATERTFHAEIRDEERQDVEKRQQGENPLKYLRTGDLGTRIDGELIVTGRLKELIIVAGRNLYPHDVEEVVQSVSEAFRPDSGTAFSMDTGDSEELVIVQELWRPKKFLANELLPEIVAAVLDQTHVTPHTVVLVRSGSLHKTSSGKLRRTDTKNAFLAGELTELARWEASGVTQQDSQDFASPASPTEQRVAKIWSRLLNVDPIGRQDDFFHLGGGSLLVGEMLTEIAQEFEAELSITTAFRHSTLADFAQVIDSESDIAKPLVSIPQTTIQPDATYPLSHAQRRFWLLDQLGQTDAFVYVPVSIELAGRLEVETLQVAIDALVRKHPMLRTQIVEQNGEVWQTIASPDEKSTRVMIRTEASDDANENDLFQVTLVQENDQTSRIDLRFHHMICDASSVEILLADLQAIMDSEPSSADVTSGIESPEAISYVDYATWDQSEPRAAMLPAGEQYWRERLEGVSQEFQLPRDESPRQELLSQESSTSGTPQAFNAWVPHDLGKRIERLATEHGLTASMIYLTVFQSVLARYGDSDDFAITVPTSYRPVTGLNRAVGCFVNPITYRATVKPQASLLDSMLESRDRLLADLDHADVPFQRILASVEITRTGLRMPLSQVMFLYQPAMKTLKRLGAIPVQKVKADYSDVTAYDLSLVVEPSQQPQAGPSQQTELDQQTELQQQTGLTLIAGRSIDHAIAQQILTDLQTSLQQIADQPDCGWPVSDLAVTLPAPSGDSGQSTADLEMLVARLTQHAAHRPDAIAITDDQTSLSYAELNALTDRIAAALIHQGVQPGDLVAIELPRSVDLMVAILGVWKSRAGYVPLTVSMPGQRRQQILDDARPRLVIDSTKWASLQDDASNAIELNTYEPNVSQSNTDDLAYVMYTSGSTGVPKGVAIEQGSVANLLASFAETPGFTADDTMLAVTTVTFDISVLEMFLPIWCGGGVRITDHQISDAPEAVAELIEGSGCTHVQSTPSAFRMLLSTGWRPCPNLTLLCGGEPLMKDLASELLSTNHSLWNVYGPTETTVWSTVQRISTAEEITIGKPIRQTECRVWDRNGLETPVGVPGELLIGGLGVARGYFGNDEQTAERFVEAGGDRFYRTGDQVRLRPDGQYEFLARNDRQVKIRGFRVELDEIEAAIQQCDGVQRAAVVLRQNGLGYDNIVAYCGTSDRRDSDPLTAELLKQDLSDRLPDYMIPTTIHFMDQLPQTPAGKTDYKSLPTSSAVEVPVANEPPQTPIEKTLAEAWCEILERDSVGRHDHFFDLGGNSLMAAQLFARLRERFQVQLQLSEIYQRPTICALAEAIVQNQASTQADELTDLLSQLDSLSDDEALKALEQDS</sequence>
<organism evidence="7 8">
    <name type="scientific">Neorhodopirellula lusitana</name>
    <dbReference type="NCBI Taxonomy" id="445327"/>
    <lineage>
        <taxon>Bacteria</taxon>
        <taxon>Pseudomonadati</taxon>
        <taxon>Planctomycetota</taxon>
        <taxon>Planctomycetia</taxon>
        <taxon>Pirellulales</taxon>
        <taxon>Pirellulaceae</taxon>
        <taxon>Neorhodopirellula</taxon>
    </lineage>
</organism>
<dbReference type="Gene3D" id="1.10.1200.10">
    <property type="entry name" value="ACP-like"/>
    <property type="match status" value="1"/>
</dbReference>
<dbReference type="SUPFAM" id="SSF47336">
    <property type="entry name" value="ACP-like"/>
    <property type="match status" value="2"/>
</dbReference>
<dbReference type="Gene3D" id="3.40.50.12780">
    <property type="entry name" value="N-terminal domain of ligase-like"/>
    <property type="match status" value="2"/>
</dbReference>
<keyword evidence="1" id="KW-0596">Phosphopantetheine</keyword>
<dbReference type="InterPro" id="IPR001242">
    <property type="entry name" value="Condensation_dom"/>
</dbReference>
<dbReference type="EMBL" id="FXUG01000009">
    <property type="protein sequence ID" value="SMP65769.1"/>
    <property type="molecule type" value="Genomic_DNA"/>
</dbReference>
<dbReference type="InterPro" id="IPR023213">
    <property type="entry name" value="CAT-like_dom_sf"/>
</dbReference>
<dbReference type="InterPro" id="IPR040097">
    <property type="entry name" value="FAAL/FAAC"/>
</dbReference>
<evidence type="ECO:0000313" key="7">
    <source>
        <dbReference type="EMBL" id="SMP65769.1"/>
    </source>
</evidence>
<dbReference type="InterPro" id="IPR025110">
    <property type="entry name" value="AMP-bd_C"/>
</dbReference>
<dbReference type="InterPro" id="IPR020845">
    <property type="entry name" value="AMP-binding_CS"/>
</dbReference>
<evidence type="ECO:0000259" key="6">
    <source>
        <dbReference type="PROSITE" id="PS50075"/>
    </source>
</evidence>
<dbReference type="PROSITE" id="PS50075">
    <property type="entry name" value="CARRIER"/>
    <property type="match status" value="2"/>
</dbReference>
<reference evidence="7 8" key="1">
    <citation type="submission" date="2017-05" db="EMBL/GenBank/DDBJ databases">
        <authorList>
            <person name="Varghese N."/>
            <person name="Submissions S."/>
        </authorList>
    </citation>
    <scope>NUCLEOTIDE SEQUENCE [LARGE SCALE GENOMIC DNA]</scope>
    <source>
        <strain evidence="7 8">DSM 25457</strain>
    </source>
</reference>
<feature type="compositionally biased region" description="Polar residues" evidence="5">
    <location>
        <begin position="947"/>
        <end position="960"/>
    </location>
</feature>
<evidence type="ECO:0000313" key="8">
    <source>
        <dbReference type="Proteomes" id="UP001158067"/>
    </source>
</evidence>
<dbReference type="InterPro" id="IPR009081">
    <property type="entry name" value="PP-bd_ACP"/>
</dbReference>
<keyword evidence="2" id="KW-0597">Phosphoprotein</keyword>
<keyword evidence="4" id="KW-0443">Lipid metabolism</keyword>
<dbReference type="Pfam" id="PF23024">
    <property type="entry name" value="AMP-dom_DIP2-like"/>
    <property type="match status" value="1"/>
</dbReference>
<dbReference type="SUPFAM" id="SSF52777">
    <property type="entry name" value="CoA-dependent acyltransferases"/>
    <property type="match status" value="2"/>
</dbReference>
<dbReference type="SMART" id="SM00823">
    <property type="entry name" value="PKS_PP"/>
    <property type="match status" value="2"/>
</dbReference>
<keyword evidence="8" id="KW-1185">Reference proteome</keyword>
<dbReference type="PROSITE" id="PS00455">
    <property type="entry name" value="AMP_BINDING"/>
    <property type="match status" value="2"/>
</dbReference>
<dbReference type="PANTHER" id="PTHR45527:SF1">
    <property type="entry name" value="FATTY ACID SYNTHASE"/>
    <property type="match status" value="1"/>
</dbReference>
<feature type="region of interest" description="Disordered" evidence="5">
    <location>
        <begin position="935"/>
        <end position="961"/>
    </location>
</feature>
<dbReference type="PANTHER" id="PTHR45527">
    <property type="entry name" value="NONRIBOSOMAL PEPTIDE SYNTHETASE"/>
    <property type="match status" value="1"/>
</dbReference>
<dbReference type="InterPro" id="IPR042099">
    <property type="entry name" value="ANL_N_sf"/>
</dbReference>
<dbReference type="InterPro" id="IPR010071">
    <property type="entry name" value="AA_adenyl_dom"/>
</dbReference>